<dbReference type="EC" id="2.7.13.3" evidence="2"/>
<dbReference type="Pfam" id="PF17149">
    <property type="entry name" value="CHASE5"/>
    <property type="match status" value="1"/>
</dbReference>
<accession>M1NJJ3</accession>
<dbReference type="CDD" id="cd00156">
    <property type="entry name" value="REC"/>
    <property type="match status" value="1"/>
</dbReference>
<dbReference type="InterPro" id="IPR036641">
    <property type="entry name" value="HPT_dom_sf"/>
</dbReference>
<evidence type="ECO:0000256" key="2">
    <source>
        <dbReference type="ARBA" id="ARBA00012438"/>
    </source>
</evidence>
<keyword evidence="5" id="KW-0418">Kinase</keyword>
<dbReference type="KEGG" id="dsf:UWK_03217"/>
<keyword evidence="7" id="KW-1133">Transmembrane helix</keyword>
<dbReference type="Gene3D" id="1.10.287.130">
    <property type="match status" value="1"/>
</dbReference>
<reference evidence="13" key="1">
    <citation type="journal article" date="2013" name="Stand. Genomic Sci.">
        <title>Complete genome sequence of Desulfocapsa sulfexigens, a marine deltaproteobacterium specialized in disproportionating inorganic sulfur compounds.</title>
        <authorList>
            <person name="Finster K.W."/>
            <person name="Kjeldsen K.U."/>
            <person name="Kube M."/>
            <person name="Reinhardt R."/>
            <person name="Mussmann M."/>
            <person name="Amann R."/>
            <person name="Schreiber L."/>
        </authorList>
    </citation>
    <scope>NUCLEOTIDE SEQUENCE [LARGE SCALE GENOMIC DNA]</scope>
    <source>
        <strain evidence="13">DSM 10523 / SB164P1</strain>
    </source>
</reference>
<organism evidence="12 13">
    <name type="scientific">Desulfocapsa sulfexigens (strain DSM 10523 / SB164P1)</name>
    <dbReference type="NCBI Taxonomy" id="1167006"/>
    <lineage>
        <taxon>Bacteria</taxon>
        <taxon>Pseudomonadati</taxon>
        <taxon>Thermodesulfobacteriota</taxon>
        <taxon>Desulfobulbia</taxon>
        <taxon>Desulfobulbales</taxon>
        <taxon>Desulfocapsaceae</taxon>
        <taxon>Desulfocapsa</taxon>
    </lineage>
</organism>
<evidence type="ECO:0000259" key="9">
    <source>
        <dbReference type="PROSITE" id="PS50110"/>
    </source>
</evidence>
<dbReference type="GO" id="GO:0009927">
    <property type="term" value="F:histidine phosphotransfer kinase activity"/>
    <property type="evidence" value="ECO:0007669"/>
    <property type="project" value="TreeGrafter"/>
</dbReference>
<keyword evidence="13" id="KW-1185">Reference proteome</keyword>
<dbReference type="InterPro" id="IPR035965">
    <property type="entry name" value="PAS-like_dom_sf"/>
</dbReference>
<dbReference type="SMART" id="SM00448">
    <property type="entry name" value="REC"/>
    <property type="match status" value="2"/>
</dbReference>
<sequence>MPARIFKQYPLLVRLVAYVVCFSLLIAFLLATLRLWIVHDDEIDTIRQNLVELQGSHADSLTKNLWNMDQEGIDIQLKSILQYPDVKAVVLINSYGDRFQSGAVPVETDDLVVHGFSLAKQLKEKSVELGKITIYAAPDRLHDRLRHHFPLVLVTEMIVLFLSGVFILGLFLFKYNRHINKIAKFAGDLRISTLDQELQLDRKKSAPGHQDELDRIVSSLNEMRKRLQNGVGVQLRTEQQLLREKVFSDAIINSLPGLFVVYNEDLKAILFNDRYREKLGVSEDEVAGYQFLDRVVPEDRKKFTEAIQHVFATQHPVSVEVEMVSLDQGRIPYLINGSLFEYEGQKYLIGMSTDITEQRKHEDALRQSQKMEAIGTLAGGIAHDFNNILAAIIGNIELARAGHLSPEKLDKYLSSGLSASFRARDLVEQILSIGRRGQQKKQPLCVATVVKEVVKLLRATIPTTVEIITDIDCDRLILADATQIHQVILNLCTNGYHSMQDTGGCLKISLSEENITEKKHSAKVSLPVGQYLSVEISDTGCGMDKATQKMIFEPYFTTKKSGEGTGLGLAVVHGIVQGHDGHITVKSAPGKGTTFELLFPLLADQEIITAADVDLPEVHGGTERILLVDDEKWILDVISELLELHGYTVTTFVSSLEALNHFRKDPSQFDIVVTDMNMPNLSGELLGKQILAIRSDIPMILCTGFSKTMNSKQSFDDGFSAYMTKPIESRTLLRTIREILDASNRRKLDVLLVDDDSFNQKIVSLLLEYHGHRITVADNGQIALEKLVEKRFDIIFMDMQMPVLDGLQATKIIRDCERNGLESEIFEQWAGKKTNFLQGGHIPVVALTGNLDDESRKQCREAGMDEFLAKPFTRDAINKIIQQITKYPLTVDSQDGFQEAGSSGEKQEANGEDLRKIAWEHLRSVYPLEEKQLTELLDESVRSLKLSIQEASQALALNQIVILESIAHKIKGTLMGLGLVTQIELARMLHISAKKSDIREYASLFRQLTESLQALIENGGHND</sequence>
<dbReference type="InterPro" id="IPR033414">
    <property type="entry name" value="Sensor_dom"/>
</dbReference>
<dbReference type="Proteomes" id="UP000011721">
    <property type="component" value="Chromosome"/>
</dbReference>
<dbReference type="PRINTS" id="PR00344">
    <property type="entry name" value="BCTRLSENSOR"/>
</dbReference>
<keyword evidence="3 6" id="KW-0597">Phosphoprotein</keyword>
<dbReference type="eggNOG" id="COG2204">
    <property type="taxonomic scope" value="Bacteria"/>
</dbReference>
<dbReference type="PROSITE" id="PS50110">
    <property type="entry name" value="RESPONSE_REGULATORY"/>
    <property type="match status" value="2"/>
</dbReference>
<dbReference type="InterPro" id="IPR004358">
    <property type="entry name" value="Sig_transdc_His_kin-like_C"/>
</dbReference>
<keyword evidence="4" id="KW-0808">Transferase</keyword>
<evidence type="ECO:0000259" key="11">
    <source>
        <dbReference type="PROSITE" id="PS50113"/>
    </source>
</evidence>
<keyword evidence="7" id="KW-0812">Transmembrane</keyword>
<evidence type="ECO:0000256" key="7">
    <source>
        <dbReference type="SAM" id="Phobius"/>
    </source>
</evidence>
<feature type="modified residue" description="4-aspartylphosphate" evidence="6">
    <location>
        <position position="798"/>
    </location>
</feature>
<dbReference type="InterPro" id="IPR000700">
    <property type="entry name" value="PAS-assoc_C"/>
</dbReference>
<dbReference type="eggNOG" id="COG2198">
    <property type="taxonomic scope" value="Bacteria"/>
</dbReference>
<dbReference type="CDD" id="cd00130">
    <property type="entry name" value="PAS"/>
    <property type="match status" value="1"/>
</dbReference>
<dbReference type="NCBIfam" id="TIGR00229">
    <property type="entry name" value="sensory_box"/>
    <property type="match status" value="1"/>
</dbReference>
<dbReference type="PROSITE" id="PS50113">
    <property type="entry name" value="PAC"/>
    <property type="match status" value="1"/>
</dbReference>
<dbReference type="CDD" id="cd17546">
    <property type="entry name" value="REC_hyHK_CKI1_RcsC-like"/>
    <property type="match status" value="1"/>
</dbReference>
<dbReference type="PANTHER" id="PTHR43047:SF72">
    <property type="entry name" value="OSMOSENSING HISTIDINE PROTEIN KINASE SLN1"/>
    <property type="match status" value="1"/>
</dbReference>
<proteinExistence type="predicted"/>
<dbReference type="eggNOG" id="COG0784">
    <property type="taxonomic scope" value="Bacteria"/>
</dbReference>
<feature type="modified residue" description="4-aspartylphosphate" evidence="6">
    <location>
        <position position="675"/>
    </location>
</feature>
<gene>
    <name evidence="12" type="ordered locus">UWK_03217</name>
</gene>
<keyword evidence="7" id="KW-0472">Membrane</keyword>
<evidence type="ECO:0000256" key="5">
    <source>
        <dbReference type="ARBA" id="ARBA00022777"/>
    </source>
</evidence>
<dbReference type="Gene3D" id="3.30.565.10">
    <property type="entry name" value="Histidine kinase-like ATPase, C-terminal domain"/>
    <property type="match status" value="1"/>
</dbReference>
<dbReference type="InterPro" id="IPR000014">
    <property type="entry name" value="PAS"/>
</dbReference>
<dbReference type="PROSITE" id="PS50112">
    <property type="entry name" value="PAS"/>
    <property type="match status" value="1"/>
</dbReference>
<dbReference type="Pfam" id="PF08448">
    <property type="entry name" value="PAS_4"/>
    <property type="match status" value="1"/>
</dbReference>
<dbReference type="EMBL" id="CP003985">
    <property type="protein sequence ID" value="AGF79744.1"/>
    <property type="molecule type" value="Genomic_DNA"/>
</dbReference>
<evidence type="ECO:0000256" key="6">
    <source>
        <dbReference type="PROSITE-ProRule" id="PRU00169"/>
    </source>
</evidence>
<evidence type="ECO:0000313" key="13">
    <source>
        <dbReference type="Proteomes" id="UP000011721"/>
    </source>
</evidence>
<dbReference type="RefSeq" id="WP_015405428.1">
    <property type="nucleotide sequence ID" value="NC_020304.1"/>
</dbReference>
<dbReference type="InterPro" id="IPR005467">
    <property type="entry name" value="His_kinase_dom"/>
</dbReference>
<feature type="transmembrane region" description="Helical" evidence="7">
    <location>
        <begin position="149"/>
        <end position="173"/>
    </location>
</feature>
<comment type="catalytic activity">
    <reaction evidence="1">
        <text>ATP + protein L-histidine = ADP + protein N-phospho-L-histidine.</text>
        <dbReference type="EC" id="2.7.13.3"/>
    </reaction>
</comment>
<feature type="domain" description="Response regulatory" evidence="9">
    <location>
        <begin position="624"/>
        <end position="740"/>
    </location>
</feature>
<dbReference type="Gene3D" id="3.30.450.20">
    <property type="entry name" value="PAS domain"/>
    <property type="match status" value="1"/>
</dbReference>
<dbReference type="GO" id="GO:0005886">
    <property type="term" value="C:plasma membrane"/>
    <property type="evidence" value="ECO:0007669"/>
    <property type="project" value="TreeGrafter"/>
</dbReference>
<dbReference type="AlphaFoldDB" id="M1NJJ3"/>
<feature type="domain" description="PAC" evidence="11">
    <location>
        <begin position="317"/>
        <end position="367"/>
    </location>
</feature>
<dbReference type="GO" id="GO:0000155">
    <property type="term" value="F:phosphorelay sensor kinase activity"/>
    <property type="evidence" value="ECO:0007669"/>
    <property type="project" value="InterPro"/>
</dbReference>
<evidence type="ECO:0000313" key="12">
    <source>
        <dbReference type="EMBL" id="AGF79744.1"/>
    </source>
</evidence>
<dbReference type="SMART" id="SM00388">
    <property type="entry name" value="HisKA"/>
    <property type="match status" value="1"/>
</dbReference>
<dbReference type="InterPro" id="IPR036097">
    <property type="entry name" value="HisK_dim/P_sf"/>
</dbReference>
<dbReference type="InterPro" id="IPR001789">
    <property type="entry name" value="Sig_transdc_resp-reg_receiver"/>
</dbReference>
<dbReference type="SUPFAM" id="SSF55874">
    <property type="entry name" value="ATPase domain of HSP90 chaperone/DNA topoisomerase II/histidine kinase"/>
    <property type="match status" value="1"/>
</dbReference>
<dbReference type="InterPro" id="IPR011006">
    <property type="entry name" value="CheY-like_superfamily"/>
</dbReference>
<dbReference type="Gene3D" id="1.20.120.160">
    <property type="entry name" value="HPT domain"/>
    <property type="match status" value="1"/>
</dbReference>
<dbReference type="Gene3D" id="3.40.50.2300">
    <property type="match status" value="2"/>
</dbReference>
<dbReference type="Pfam" id="PF02518">
    <property type="entry name" value="HATPase_c"/>
    <property type="match status" value="1"/>
</dbReference>
<dbReference type="SUPFAM" id="SSF52172">
    <property type="entry name" value="CheY-like"/>
    <property type="match status" value="2"/>
</dbReference>
<protein>
    <recommendedName>
        <fullName evidence="2">histidine kinase</fullName>
        <ecNumber evidence="2">2.7.13.3</ecNumber>
    </recommendedName>
</protein>
<evidence type="ECO:0000256" key="4">
    <source>
        <dbReference type="ARBA" id="ARBA00022679"/>
    </source>
</evidence>
<feature type="domain" description="Histidine kinase" evidence="8">
    <location>
        <begin position="380"/>
        <end position="603"/>
    </location>
</feature>
<dbReference type="InterPro" id="IPR036890">
    <property type="entry name" value="HATPase_C_sf"/>
</dbReference>
<feature type="domain" description="Response regulatory" evidence="9">
    <location>
        <begin position="749"/>
        <end position="885"/>
    </location>
</feature>
<dbReference type="eggNOG" id="COG4191">
    <property type="taxonomic scope" value="Bacteria"/>
</dbReference>
<dbReference type="PROSITE" id="PS50109">
    <property type="entry name" value="HIS_KIN"/>
    <property type="match status" value="1"/>
</dbReference>
<dbReference type="CDD" id="cd00082">
    <property type="entry name" value="HisKA"/>
    <property type="match status" value="1"/>
</dbReference>
<feature type="domain" description="PAS" evidence="10">
    <location>
        <begin position="251"/>
        <end position="314"/>
    </location>
</feature>
<dbReference type="InterPro" id="IPR013656">
    <property type="entry name" value="PAS_4"/>
</dbReference>
<name>M1NJJ3_DESSD</name>
<evidence type="ECO:0000259" key="8">
    <source>
        <dbReference type="PROSITE" id="PS50109"/>
    </source>
</evidence>
<dbReference type="InterPro" id="IPR003594">
    <property type="entry name" value="HATPase_dom"/>
</dbReference>
<dbReference type="Pfam" id="PF00072">
    <property type="entry name" value="Response_reg"/>
    <property type="match status" value="2"/>
</dbReference>
<dbReference type="HOGENOM" id="CLU_295557_0_0_7"/>
<evidence type="ECO:0000259" key="10">
    <source>
        <dbReference type="PROSITE" id="PS50112"/>
    </source>
</evidence>
<dbReference type="Pfam" id="PF00512">
    <property type="entry name" value="HisKA"/>
    <property type="match status" value="1"/>
</dbReference>
<dbReference type="SMART" id="SM00091">
    <property type="entry name" value="PAS"/>
    <property type="match status" value="1"/>
</dbReference>
<dbReference type="SUPFAM" id="SSF55785">
    <property type="entry name" value="PYP-like sensor domain (PAS domain)"/>
    <property type="match status" value="1"/>
</dbReference>
<dbReference type="SUPFAM" id="SSF47384">
    <property type="entry name" value="Homodimeric domain of signal transducing histidine kinase"/>
    <property type="match status" value="1"/>
</dbReference>
<dbReference type="PANTHER" id="PTHR43047">
    <property type="entry name" value="TWO-COMPONENT HISTIDINE PROTEIN KINASE"/>
    <property type="match status" value="1"/>
</dbReference>
<evidence type="ECO:0000256" key="3">
    <source>
        <dbReference type="ARBA" id="ARBA00022553"/>
    </source>
</evidence>
<dbReference type="OrthoDB" id="9806821at2"/>
<feature type="transmembrane region" description="Helical" evidence="7">
    <location>
        <begin position="15"/>
        <end position="37"/>
    </location>
</feature>
<evidence type="ECO:0000256" key="1">
    <source>
        <dbReference type="ARBA" id="ARBA00000085"/>
    </source>
</evidence>
<dbReference type="STRING" id="1167006.UWK_03217"/>
<dbReference type="SMART" id="SM00387">
    <property type="entry name" value="HATPase_c"/>
    <property type="match status" value="1"/>
</dbReference>
<dbReference type="InterPro" id="IPR003661">
    <property type="entry name" value="HisK_dim/P_dom"/>
</dbReference>
<dbReference type="SUPFAM" id="SSF47226">
    <property type="entry name" value="Histidine-containing phosphotransfer domain, HPT domain"/>
    <property type="match status" value="1"/>
</dbReference>